<accession>A0A2D2C5P9</accession>
<evidence type="ECO:0000259" key="6">
    <source>
        <dbReference type="Pfam" id="PF02776"/>
    </source>
</evidence>
<dbReference type="Proteomes" id="UP000229314">
    <property type="component" value="Plasmid pTT13-1"/>
</dbReference>
<sequence>MRNGGQLLVESLVALGAVRAFGVPGESYLAVLDALHDTQGKLDFVLCRNEGGAGFMAAAWGKLTGQPGICMVTRGPGATNASIGVHTAMQDSAPMILFVGQVGTDMKGREAFQEIDYPAVFGTVAKWVVEIDRVERIPEILTRAWTAATTGRPGPVVIALPEDMLTTLTDAAPLTGPAHVAEPAPASQALADVEAMLSGAARPLILIGGCNWSDAGKKALQAFAEASDIPVVAAFRYQDQFDNFSPVYVGEAGVGMPAHVKALVRDADVILAINVRFGEMTTDGYTLLDVPVPVQKLIHVHASDREIGKIYQPTLGIQAGPNAFAAALSPVRGGWAGWRAEGRAAWEAAFDAPVQPSPVDMVIATAHLREVLPADAILTNGAGNFTVWPNKFYKFGPKARLLAPQSGAMGYGLPAAIAAKVAHPGRTVVCFAGDGDFQMNCQELATSVQAGAQPIVLLLNNGIYGTIRAHQERSYPGRVSGTTMVNPDFVMLARAYGYHAERVERTEDFPAAFARALASGSGALLDLNISPEALTPRQTLSQMRDAALATKEKA</sequence>
<dbReference type="AlphaFoldDB" id="A0A2D2C5P9"/>
<comment type="similarity">
    <text evidence="1 3">Belongs to the TPP enzyme family.</text>
</comment>
<dbReference type="InterPro" id="IPR045229">
    <property type="entry name" value="TPP_enz"/>
</dbReference>
<geneLocation type="plasmid" evidence="8">
    <name>ptt13-1</name>
</geneLocation>
<dbReference type="CDD" id="cd00568">
    <property type="entry name" value="TPP_enzymes"/>
    <property type="match status" value="1"/>
</dbReference>
<dbReference type="NCBIfam" id="NF006052">
    <property type="entry name" value="PRK08199.1"/>
    <property type="match status" value="1"/>
</dbReference>
<evidence type="ECO:0000313" key="8">
    <source>
        <dbReference type="Proteomes" id="UP000229314"/>
    </source>
</evidence>
<evidence type="ECO:0000256" key="1">
    <source>
        <dbReference type="ARBA" id="ARBA00007812"/>
    </source>
</evidence>
<gene>
    <name evidence="7" type="ORF">PYTT13_18380</name>
</gene>
<feature type="domain" description="Thiamine pyrophosphate enzyme central" evidence="4">
    <location>
        <begin position="192"/>
        <end position="328"/>
    </location>
</feature>
<dbReference type="InterPro" id="IPR011766">
    <property type="entry name" value="TPP_enzyme_TPP-bd"/>
</dbReference>
<dbReference type="GO" id="GO:0005948">
    <property type="term" value="C:acetolactate synthase complex"/>
    <property type="evidence" value="ECO:0007669"/>
    <property type="project" value="TreeGrafter"/>
</dbReference>
<dbReference type="InterPro" id="IPR012001">
    <property type="entry name" value="Thiamin_PyroP_enz_TPP-bd_dom"/>
</dbReference>
<reference evidence="7 8" key="1">
    <citation type="submission" date="2017-10" db="EMBL/GenBank/DDBJ databases">
        <title>Complete genome sequence of Paracoccus yeei TT13 isolated from human skin.</title>
        <authorList>
            <person name="Lee K."/>
            <person name="Lim J.Y."/>
            <person name="Hwang I."/>
        </authorList>
    </citation>
    <scope>NUCLEOTIDE SEQUENCE [LARGE SCALE GENOMIC DNA]</scope>
    <source>
        <strain evidence="7 8">TT13</strain>
        <plasmid evidence="8">Plasmid ptt13-1</plasmid>
    </source>
</reference>
<dbReference type="FunFam" id="3.40.50.970:FF:000007">
    <property type="entry name" value="Acetolactate synthase"/>
    <property type="match status" value="1"/>
</dbReference>
<keyword evidence="7" id="KW-0614">Plasmid</keyword>
<dbReference type="RefSeq" id="WP_099650244.1">
    <property type="nucleotide sequence ID" value="NZ_CAJGAB010000033.1"/>
</dbReference>
<dbReference type="Pfam" id="PF02775">
    <property type="entry name" value="TPP_enzyme_C"/>
    <property type="match status" value="1"/>
</dbReference>
<dbReference type="Gene3D" id="3.40.50.970">
    <property type="match status" value="2"/>
</dbReference>
<evidence type="ECO:0000256" key="3">
    <source>
        <dbReference type="RuleBase" id="RU362132"/>
    </source>
</evidence>
<evidence type="ECO:0000259" key="5">
    <source>
        <dbReference type="Pfam" id="PF02775"/>
    </source>
</evidence>
<keyword evidence="2 3" id="KW-0786">Thiamine pyrophosphate</keyword>
<protein>
    <submittedName>
        <fullName evidence="7">Thiamine pyrophosphate-binding protein</fullName>
    </submittedName>
</protein>
<dbReference type="GO" id="GO:0030976">
    <property type="term" value="F:thiamine pyrophosphate binding"/>
    <property type="evidence" value="ECO:0007669"/>
    <property type="project" value="InterPro"/>
</dbReference>
<dbReference type="GeneID" id="78899622"/>
<dbReference type="GO" id="GO:0009099">
    <property type="term" value="P:L-valine biosynthetic process"/>
    <property type="evidence" value="ECO:0007669"/>
    <property type="project" value="TreeGrafter"/>
</dbReference>
<evidence type="ECO:0000313" key="7">
    <source>
        <dbReference type="EMBL" id="ATQ57835.1"/>
    </source>
</evidence>
<dbReference type="Gene3D" id="3.40.50.1220">
    <property type="entry name" value="TPP-binding domain"/>
    <property type="match status" value="1"/>
</dbReference>
<evidence type="ECO:0000256" key="2">
    <source>
        <dbReference type="ARBA" id="ARBA00023052"/>
    </source>
</evidence>
<dbReference type="CDD" id="cd07035">
    <property type="entry name" value="TPP_PYR_POX_like"/>
    <property type="match status" value="1"/>
</dbReference>
<dbReference type="GO" id="GO:0000287">
    <property type="term" value="F:magnesium ion binding"/>
    <property type="evidence" value="ECO:0007669"/>
    <property type="project" value="InterPro"/>
</dbReference>
<dbReference type="GO" id="GO:0050660">
    <property type="term" value="F:flavin adenine dinucleotide binding"/>
    <property type="evidence" value="ECO:0007669"/>
    <property type="project" value="TreeGrafter"/>
</dbReference>
<evidence type="ECO:0000259" key="4">
    <source>
        <dbReference type="Pfam" id="PF00205"/>
    </source>
</evidence>
<dbReference type="SUPFAM" id="SSF52467">
    <property type="entry name" value="DHS-like NAD/FAD-binding domain"/>
    <property type="match status" value="1"/>
</dbReference>
<name>A0A2D2C5P9_9RHOB</name>
<organism evidence="7 8">
    <name type="scientific">Paracoccus yeei</name>
    <dbReference type="NCBI Taxonomy" id="147645"/>
    <lineage>
        <taxon>Bacteria</taxon>
        <taxon>Pseudomonadati</taxon>
        <taxon>Pseudomonadota</taxon>
        <taxon>Alphaproteobacteria</taxon>
        <taxon>Rhodobacterales</taxon>
        <taxon>Paracoccaceae</taxon>
        <taxon>Paracoccus</taxon>
    </lineage>
</organism>
<proteinExistence type="inferred from homology"/>
<dbReference type="Pfam" id="PF00205">
    <property type="entry name" value="TPP_enzyme_M"/>
    <property type="match status" value="1"/>
</dbReference>
<dbReference type="GO" id="GO:0009097">
    <property type="term" value="P:isoleucine biosynthetic process"/>
    <property type="evidence" value="ECO:0007669"/>
    <property type="project" value="TreeGrafter"/>
</dbReference>
<dbReference type="PANTHER" id="PTHR18968:SF120">
    <property type="entry name" value="ACETOLACTATE SYNTHASE LARGE SUBUNIT"/>
    <property type="match status" value="1"/>
</dbReference>
<dbReference type="InterPro" id="IPR029035">
    <property type="entry name" value="DHS-like_NAD/FAD-binding_dom"/>
</dbReference>
<dbReference type="SUPFAM" id="SSF52518">
    <property type="entry name" value="Thiamin diphosphate-binding fold (THDP-binding)"/>
    <property type="match status" value="2"/>
</dbReference>
<dbReference type="InterPro" id="IPR012000">
    <property type="entry name" value="Thiamin_PyroP_enz_cen_dom"/>
</dbReference>
<dbReference type="EMBL" id="CP024423">
    <property type="protein sequence ID" value="ATQ57835.1"/>
    <property type="molecule type" value="Genomic_DNA"/>
</dbReference>
<feature type="domain" description="Thiamine pyrophosphate enzyme TPP-binding" evidence="5">
    <location>
        <begin position="381"/>
        <end position="526"/>
    </location>
</feature>
<dbReference type="Pfam" id="PF02776">
    <property type="entry name" value="TPP_enzyme_N"/>
    <property type="match status" value="1"/>
</dbReference>
<dbReference type="GO" id="GO:0003984">
    <property type="term" value="F:acetolactate synthase activity"/>
    <property type="evidence" value="ECO:0007669"/>
    <property type="project" value="TreeGrafter"/>
</dbReference>
<dbReference type="PANTHER" id="PTHR18968">
    <property type="entry name" value="THIAMINE PYROPHOSPHATE ENZYMES"/>
    <property type="match status" value="1"/>
</dbReference>
<dbReference type="InterPro" id="IPR029061">
    <property type="entry name" value="THDP-binding"/>
</dbReference>
<feature type="domain" description="Thiamine pyrophosphate enzyme N-terminal TPP-binding" evidence="6">
    <location>
        <begin position="3"/>
        <end position="117"/>
    </location>
</feature>